<feature type="transmembrane region" description="Helical" evidence="2">
    <location>
        <begin position="165"/>
        <end position="183"/>
    </location>
</feature>
<feature type="transmembrane region" description="Helical" evidence="2">
    <location>
        <begin position="54"/>
        <end position="76"/>
    </location>
</feature>
<feature type="transmembrane region" description="Helical" evidence="2">
    <location>
        <begin position="195"/>
        <end position="219"/>
    </location>
</feature>
<keyword evidence="2" id="KW-0812">Transmembrane</keyword>
<feature type="transmembrane region" description="Helical" evidence="2">
    <location>
        <begin position="88"/>
        <end position="110"/>
    </location>
</feature>
<dbReference type="InParanoid" id="A0A165CGN8"/>
<name>A0A165CGN8_EXIGL</name>
<keyword evidence="2" id="KW-1133">Transmembrane helix</keyword>
<dbReference type="EMBL" id="KV426326">
    <property type="protein sequence ID" value="KZV82418.1"/>
    <property type="molecule type" value="Genomic_DNA"/>
</dbReference>
<feature type="region of interest" description="Disordered" evidence="1">
    <location>
        <begin position="300"/>
        <end position="342"/>
    </location>
</feature>
<gene>
    <name evidence="3" type="ORF">EXIGLDRAFT_843769</name>
</gene>
<protein>
    <submittedName>
        <fullName evidence="3">Uncharacterized protein</fullName>
    </submittedName>
</protein>
<evidence type="ECO:0000256" key="1">
    <source>
        <dbReference type="SAM" id="MobiDB-lite"/>
    </source>
</evidence>
<evidence type="ECO:0000313" key="3">
    <source>
        <dbReference type="EMBL" id="KZV82418.1"/>
    </source>
</evidence>
<proteinExistence type="predicted"/>
<dbReference type="Proteomes" id="UP000077266">
    <property type="component" value="Unassembled WGS sequence"/>
</dbReference>
<keyword evidence="4" id="KW-1185">Reference proteome</keyword>
<dbReference type="AlphaFoldDB" id="A0A165CGN8"/>
<evidence type="ECO:0000313" key="4">
    <source>
        <dbReference type="Proteomes" id="UP000077266"/>
    </source>
</evidence>
<evidence type="ECO:0000256" key="2">
    <source>
        <dbReference type="SAM" id="Phobius"/>
    </source>
</evidence>
<keyword evidence="2" id="KW-0472">Membrane</keyword>
<accession>A0A165CGN8</accession>
<sequence>MTNWQDPQTLFLSARAFVLCTHLAFGVFIWDWATSLWFDWQVLTGKRRLSFPAIVYLLARYTTLAALTVGLVITNAMNPNIDCESWNYALQTLAYTAVALTSLLLMLRVFAVSRRNLYIMIFFSTLYVADWGTIIYGIVHSSAVYIPELFLCAATNLKRHRPNTIVQFSFDLSCLATMTYFLLRSGSRGGSLWSFIVNQGIIYFIVISVGYLLAIVFLVLDLNDAITQIPNVFALTVMVIFSQRMQRDLSEFYAGSTHGGTTASGSAPPAGSGAVLPRFNASRRKDSAVHTSRGIHIVQSTVVHTDREDADKDDDDMFPMSKMDGSTADIQSFQTQNDKPNS</sequence>
<dbReference type="OrthoDB" id="3197626at2759"/>
<feature type="transmembrane region" description="Helical" evidence="2">
    <location>
        <begin position="117"/>
        <end position="139"/>
    </location>
</feature>
<feature type="compositionally biased region" description="Polar residues" evidence="1">
    <location>
        <begin position="328"/>
        <end position="342"/>
    </location>
</feature>
<reference evidence="3 4" key="1">
    <citation type="journal article" date="2016" name="Mol. Biol. Evol.">
        <title>Comparative Genomics of Early-Diverging Mushroom-Forming Fungi Provides Insights into the Origins of Lignocellulose Decay Capabilities.</title>
        <authorList>
            <person name="Nagy L.G."/>
            <person name="Riley R."/>
            <person name="Tritt A."/>
            <person name="Adam C."/>
            <person name="Daum C."/>
            <person name="Floudas D."/>
            <person name="Sun H."/>
            <person name="Yadav J.S."/>
            <person name="Pangilinan J."/>
            <person name="Larsson K.H."/>
            <person name="Matsuura K."/>
            <person name="Barry K."/>
            <person name="Labutti K."/>
            <person name="Kuo R."/>
            <person name="Ohm R.A."/>
            <person name="Bhattacharya S.S."/>
            <person name="Shirouzu T."/>
            <person name="Yoshinaga Y."/>
            <person name="Martin F.M."/>
            <person name="Grigoriev I.V."/>
            <person name="Hibbett D.S."/>
        </authorList>
    </citation>
    <scope>NUCLEOTIDE SEQUENCE [LARGE SCALE GENOMIC DNA]</scope>
    <source>
        <strain evidence="3 4">HHB12029</strain>
    </source>
</reference>
<feature type="transmembrane region" description="Helical" evidence="2">
    <location>
        <begin position="225"/>
        <end position="242"/>
    </location>
</feature>
<feature type="transmembrane region" description="Helical" evidence="2">
    <location>
        <begin position="12"/>
        <end position="33"/>
    </location>
</feature>
<organism evidence="3 4">
    <name type="scientific">Exidia glandulosa HHB12029</name>
    <dbReference type="NCBI Taxonomy" id="1314781"/>
    <lineage>
        <taxon>Eukaryota</taxon>
        <taxon>Fungi</taxon>
        <taxon>Dikarya</taxon>
        <taxon>Basidiomycota</taxon>
        <taxon>Agaricomycotina</taxon>
        <taxon>Agaricomycetes</taxon>
        <taxon>Auriculariales</taxon>
        <taxon>Exidiaceae</taxon>
        <taxon>Exidia</taxon>
    </lineage>
</organism>